<dbReference type="InterPro" id="IPR004446">
    <property type="entry name" value="Heptose_bisP_phosphatase"/>
</dbReference>
<dbReference type="RefSeq" id="WP_207881902.1">
    <property type="nucleotide sequence ID" value="NZ_JAFVMF010000013.1"/>
</dbReference>
<dbReference type="EMBL" id="JAFVMF010000013">
    <property type="protein sequence ID" value="MBO1360628.1"/>
    <property type="molecule type" value="Genomic_DNA"/>
</dbReference>
<evidence type="ECO:0000256" key="7">
    <source>
        <dbReference type="ARBA" id="ARBA00031828"/>
    </source>
</evidence>
<evidence type="ECO:0000256" key="4">
    <source>
        <dbReference type="ARBA" id="ARBA00022723"/>
    </source>
</evidence>
<organism evidence="8 9">
    <name type="scientific">Acetobacter sacchari</name>
    <dbReference type="NCBI Taxonomy" id="2661687"/>
    <lineage>
        <taxon>Bacteria</taxon>
        <taxon>Pseudomonadati</taxon>
        <taxon>Pseudomonadota</taxon>
        <taxon>Alphaproteobacteria</taxon>
        <taxon>Acetobacterales</taxon>
        <taxon>Acetobacteraceae</taxon>
        <taxon>Acetobacter</taxon>
    </lineage>
</organism>
<comment type="similarity">
    <text evidence="2">Belongs to the GmhB family.</text>
</comment>
<dbReference type="Gene3D" id="3.40.50.1000">
    <property type="entry name" value="HAD superfamily/HAD-like"/>
    <property type="match status" value="1"/>
</dbReference>
<keyword evidence="3" id="KW-0963">Cytoplasm</keyword>
<dbReference type="Proteomes" id="UP000664771">
    <property type="component" value="Unassembled WGS sequence"/>
</dbReference>
<comment type="subcellular location">
    <subcellularLocation>
        <location evidence="1">Cytoplasm</location>
    </subcellularLocation>
</comment>
<dbReference type="NCBIfam" id="TIGR01656">
    <property type="entry name" value="Histidinol-ppas"/>
    <property type="match status" value="1"/>
</dbReference>
<evidence type="ECO:0000256" key="6">
    <source>
        <dbReference type="ARBA" id="ARBA00023277"/>
    </source>
</evidence>
<dbReference type="SUPFAM" id="SSF56784">
    <property type="entry name" value="HAD-like"/>
    <property type="match status" value="1"/>
</dbReference>
<keyword evidence="9" id="KW-1185">Reference proteome</keyword>
<reference evidence="8 9" key="1">
    <citation type="submission" date="2021-03" db="EMBL/GenBank/DDBJ databases">
        <title>The complete genome sequence of Acetobacter sacchari TBRC 11175.</title>
        <authorList>
            <person name="Charoenyingcharoen P."/>
            <person name="Yukphan P."/>
        </authorList>
    </citation>
    <scope>NUCLEOTIDE SEQUENCE [LARGE SCALE GENOMIC DNA]</scope>
    <source>
        <strain evidence="8 9">TBRC 11175</strain>
    </source>
</reference>
<keyword evidence="6" id="KW-0119">Carbohydrate metabolism</keyword>
<dbReference type="InterPro" id="IPR036412">
    <property type="entry name" value="HAD-like_sf"/>
</dbReference>
<evidence type="ECO:0000313" key="9">
    <source>
        <dbReference type="Proteomes" id="UP000664771"/>
    </source>
</evidence>
<dbReference type="CDD" id="cd07503">
    <property type="entry name" value="HAD_HisB-N"/>
    <property type="match status" value="1"/>
</dbReference>
<dbReference type="PANTHER" id="PTHR42891">
    <property type="entry name" value="D-GLYCERO-BETA-D-MANNO-HEPTOSE-1,7-BISPHOSPHATE 7-PHOSPHATASE"/>
    <property type="match status" value="1"/>
</dbReference>
<sequence length="191" mass="20862">MGVKINHRHTNECRDQHARAAVFFDRDGVLNVDTGYPSVPEELVLIPGAAQAVMRAKACGYVTVVVTNQSGVARGLFDEAAVDRFNAHLADEVAREGGVLDRFYVCPYHPDARVAAYRCNHPDRKPNPGMITRAASELNLDLSRSFLVGDKNTDVEAAAAAGIPGYLFSGDNLMSFLSPYLQPLFSEKNHD</sequence>
<dbReference type="NCBIfam" id="TIGR01662">
    <property type="entry name" value="HAD-SF-IIIA"/>
    <property type="match status" value="1"/>
</dbReference>
<proteinExistence type="inferred from homology"/>
<evidence type="ECO:0000256" key="3">
    <source>
        <dbReference type="ARBA" id="ARBA00022490"/>
    </source>
</evidence>
<accession>A0ABS3LXJ3</accession>
<evidence type="ECO:0000313" key="8">
    <source>
        <dbReference type="EMBL" id="MBO1360628.1"/>
    </source>
</evidence>
<evidence type="ECO:0000256" key="1">
    <source>
        <dbReference type="ARBA" id="ARBA00004496"/>
    </source>
</evidence>
<gene>
    <name evidence="8" type="ORF">J2D73_12600</name>
</gene>
<dbReference type="InterPro" id="IPR023214">
    <property type="entry name" value="HAD_sf"/>
</dbReference>
<dbReference type="Pfam" id="PF13242">
    <property type="entry name" value="Hydrolase_like"/>
    <property type="match status" value="1"/>
</dbReference>
<dbReference type="GO" id="GO:0016787">
    <property type="term" value="F:hydrolase activity"/>
    <property type="evidence" value="ECO:0007669"/>
    <property type="project" value="UniProtKB-KW"/>
</dbReference>
<evidence type="ECO:0000256" key="5">
    <source>
        <dbReference type="ARBA" id="ARBA00022801"/>
    </source>
</evidence>
<dbReference type="InterPro" id="IPR006543">
    <property type="entry name" value="Histidinol-phos"/>
</dbReference>
<evidence type="ECO:0000256" key="2">
    <source>
        <dbReference type="ARBA" id="ARBA00005628"/>
    </source>
</evidence>
<name>A0ABS3LXJ3_9PROT</name>
<dbReference type="InterPro" id="IPR006549">
    <property type="entry name" value="HAD-SF_hydro_IIIA"/>
</dbReference>
<keyword evidence="5 8" id="KW-0378">Hydrolase</keyword>
<dbReference type="PANTHER" id="PTHR42891:SF1">
    <property type="entry name" value="D-GLYCERO-BETA-D-MANNO-HEPTOSE-1,7-BISPHOSPHATE 7-PHOSPHATASE"/>
    <property type="match status" value="1"/>
</dbReference>
<protein>
    <recommendedName>
        <fullName evidence="7">D,D-heptose 1,7-bisphosphate phosphatase</fullName>
    </recommendedName>
</protein>
<comment type="caution">
    <text evidence="8">The sequence shown here is derived from an EMBL/GenBank/DDBJ whole genome shotgun (WGS) entry which is preliminary data.</text>
</comment>
<keyword evidence="4" id="KW-0479">Metal-binding</keyword>